<reference evidence="2 3" key="2">
    <citation type="journal article" date="2023" name="Mol. Biol. Evol.">
        <title>Genomics of Secondarily Temperate Adaptation in the Only Non-Antarctic Icefish.</title>
        <authorList>
            <person name="Rivera-Colon A.G."/>
            <person name="Rayamajhi N."/>
            <person name="Minhas B.F."/>
            <person name="Madrigal G."/>
            <person name="Bilyk K.T."/>
            <person name="Yoon V."/>
            <person name="Hune M."/>
            <person name="Gregory S."/>
            <person name="Cheng C.H.C."/>
            <person name="Catchen J.M."/>
        </authorList>
    </citation>
    <scope>NUCLEOTIDE SEQUENCE [LARGE SCALE GENOMIC DNA]</scope>
    <source>
        <strain evidence="2">JMC-PN-2008</strain>
    </source>
</reference>
<dbReference type="AlphaFoldDB" id="A0AAN7Y6I0"/>
<keyword evidence="3" id="KW-1185">Reference proteome</keyword>
<dbReference type="EMBL" id="JAUZQC010000004">
    <property type="protein sequence ID" value="KAK5872994.1"/>
    <property type="molecule type" value="Genomic_DNA"/>
</dbReference>
<dbReference type="Proteomes" id="UP001346869">
    <property type="component" value="Unassembled WGS sequence"/>
</dbReference>
<evidence type="ECO:0000313" key="2">
    <source>
        <dbReference type="EMBL" id="KAK5872994.1"/>
    </source>
</evidence>
<proteinExistence type="predicted"/>
<keyword evidence="1" id="KW-0732">Signal</keyword>
<evidence type="ECO:0008006" key="4">
    <source>
        <dbReference type="Google" id="ProtNLM"/>
    </source>
</evidence>
<reference evidence="2 3" key="1">
    <citation type="journal article" date="2023" name="Genes (Basel)">
        <title>Chromosome-Level Genome Assembly and Circadian Gene Repertoire of the Patagonia Blennie Eleginops maclovinus-The Closest Ancestral Proxy of Antarctic Cryonotothenioids.</title>
        <authorList>
            <person name="Cheng C.C."/>
            <person name="Rivera-Colon A.G."/>
            <person name="Minhas B.F."/>
            <person name="Wilson L."/>
            <person name="Rayamajhi N."/>
            <person name="Vargas-Chacoff L."/>
            <person name="Catchen J.M."/>
        </authorList>
    </citation>
    <scope>NUCLEOTIDE SEQUENCE [LARGE SCALE GENOMIC DNA]</scope>
    <source>
        <strain evidence="2">JMC-PN-2008</strain>
    </source>
</reference>
<name>A0AAN7Y6I0_ELEMC</name>
<comment type="caution">
    <text evidence="2">The sequence shown here is derived from an EMBL/GenBank/DDBJ whole genome shotgun (WGS) entry which is preliminary data.</text>
</comment>
<organism evidence="2 3">
    <name type="scientific">Eleginops maclovinus</name>
    <name type="common">Patagonian blennie</name>
    <name type="synonym">Eleginus maclovinus</name>
    <dbReference type="NCBI Taxonomy" id="56733"/>
    <lineage>
        <taxon>Eukaryota</taxon>
        <taxon>Metazoa</taxon>
        <taxon>Chordata</taxon>
        <taxon>Craniata</taxon>
        <taxon>Vertebrata</taxon>
        <taxon>Euteleostomi</taxon>
        <taxon>Actinopterygii</taxon>
        <taxon>Neopterygii</taxon>
        <taxon>Teleostei</taxon>
        <taxon>Neoteleostei</taxon>
        <taxon>Acanthomorphata</taxon>
        <taxon>Eupercaria</taxon>
        <taxon>Perciformes</taxon>
        <taxon>Notothenioidei</taxon>
        <taxon>Eleginopidae</taxon>
        <taxon>Eleginops</taxon>
    </lineage>
</organism>
<evidence type="ECO:0000256" key="1">
    <source>
        <dbReference type="SAM" id="SignalP"/>
    </source>
</evidence>
<accession>A0AAN7Y6I0</accession>
<evidence type="ECO:0000313" key="3">
    <source>
        <dbReference type="Proteomes" id="UP001346869"/>
    </source>
</evidence>
<sequence>MLTFSLASASIFNHGISLLLIKCIGLLSESGLAERHESSHCSSVEIDVLVQLPTSPGPSVERQCWLTIT</sequence>
<feature type="signal peptide" evidence="1">
    <location>
        <begin position="1"/>
        <end position="33"/>
    </location>
</feature>
<protein>
    <recommendedName>
        <fullName evidence="4">Secreted protein</fullName>
    </recommendedName>
</protein>
<gene>
    <name evidence="2" type="ORF">PBY51_013644</name>
</gene>
<feature type="chain" id="PRO_5043014510" description="Secreted protein" evidence="1">
    <location>
        <begin position="34"/>
        <end position="69"/>
    </location>
</feature>